<keyword evidence="2" id="KW-0732">Signal</keyword>
<accession>A0ABQ9X796</accession>
<evidence type="ECO:0000256" key="2">
    <source>
        <dbReference type="SAM" id="SignalP"/>
    </source>
</evidence>
<reference evidence="3 4" key="1">
    <citation type="journal article" date="2022" name="bioRxiv">
        <title>Genomics of Preaxostyla Flagellates Illuminates Evolutionary Transitions and the Path Towards Mitochondrial Loss.</title>
        <authorList>
            <person name="Novak L.V.F."/>
            <person name="Treitli S.C."/>
            <person name="Pyrih J."/>
            <person name="Halakuc P."/>
            <person name="Pipaliya S.V."/>
            <person name="Vacek V."/>
            <person name="Brzon O."/>
            <person name="Soukal P."/>
            <person name="Eme L."/>
            <person name="Dacks J.B."/>
            <person name="Karnkowska A."/>
            <person name="Elias M."/>
            <person name="Hampl V."/>
        </authorList>
    </citation>
    <scope>NUCLEOTIDE SEQUENCE [LARGE SCALE GENOMIC DNA]</scope>
    <source>
        <strain evidence="3">NAU3</strain>
        <tissue evidence="3">Gut</tissue>
    </source>
</reference>
<feature type="region of interest" description="Disordered" evidence="1">
    <location>
        <begin position="176"/>
        <end position="205"/>
    </location>
</feature>
<name>A0ABQ9X796_9EUKA</name>
<feature type="signal peptide" evidence="2">
    <location>
        <begin position="1"/>
        <end position="16"/>
    </location>
</feature>
<keyword evidence="4" id="KW-1185">Reference proteome</keyword>
<organism evidence="3 4">
    <name type="scientific">Blattamonas nauphoetae</name>
    <dbReference type="NCBI Taxonomy" id="2049346"/>
    <lineage>
        <taxon>Eukaryota</taxon>
        <taxon>Metamonada</taxon>
        <taxon>Preaxostyla</taxon>
        <taxon>Oxymonadida</taxon>
        <taxon>Blattamonas</taxon>
    </lineage>
</organism>
<dbReference type="EMBL" id="JARBJD010000195">
    <property type="protein sequence ID" value="KAK2947602.1"/>
    <property type="molecule type" value="Genomic_DNA"/>
</dbReference>
<dbReference type="Proteomes" id="UP001281761">
    <property type="component" value="Unassembled WGS sequence"/>
</dbReference>
<feature type="chain" id="PRO_5045161177" evidence="2">
    <location>
        <begin position="17"/>
        <end position="290"/>
    </location>
</feature>
<evidence type="ECO:0000313" key="3">
    <source>
        <dbReference type="EMBL" id="KAK2947602.1"/>
    </source>
</evidence>
<evidence type="ECO:0000313" key="4">
    <source>
        <dbReference type="Proteomes" id="UP001281761"/>
    </source>
</evidence>
<comment type="caution">
    <text evidence="3">The sequence shown here is derived from an EMBL/GenBank/DDBJ whole genome shotgun (WGS) entry which is preliminary data.</text>
</comment>
<feature type="compositionally biased region" description="Basic and acidic residues" evidence="1">
    <location>
        <begin position="182"/>
        <end position="200"/>
    </location>
</feature>
<evidence type="ECO:0000256" key="1">
    <source>
        <dbReference type="SAM" id="MobiDB-lite"/>
    </source>
</evidence>
<proteinExistence type="predicted"/>
<sequence>MRGLLSLAIFTSYTGADSMHTLRVVSAPAGTTLCQKHIHDESVSCVCRFNDNIDTVESWRQPVDRRNRFILGSIRHRPSEQPDHFQIERKNYQIDENQVLVFRHLTDLKFGEKPNYSLLRQLLQREWAVHVPPTRIEHSPSNELDASPFSSFRASHNSRMELTLSHGRLLEIANPFGSNRRTTRDGENANAEERHSEAGKMQRSTSCDTHLKMEKDDETATSPKHHTTFHTFDLAHPLLRTPSLHTAGRPSSALSHLPSAQHIPLASQLLRLVRRLLTAPAVSEAEHVYA</sequence>
<protein>
    <submittedName>
        <fullName evidence="3">Uncharacterized protein</fullName>
    </submittedName>
</protein>
<gene>
    <name evidence="3" type="ORF">BLNAU_17435</name>
</gene>